<dbReference type="Proteomes" id="UP001232163">
    <property type="component" value="Unassembled WGS sequence"/>
</dbReference>
<sequence>MFHRRKVGEMMAVNTRSDGTSAWNEVAYASASDALRIRADGTYEWKDLSGRVTKGRWTAAPDGPGSS</sequence>
<keyword evidence="2" id="KW-1185">Reference proteome</keyword>
<name>A0ABT9MBV0_9DEIO</name>
<evidence type="ECO:0000313" key="2">
    <source>
        <dbReference type="Proteomes" id="UP001232163"/>
    </source>
</evidence>
<reference evidence="1 2" key="1">
    <citation type="submission" date="2023-07" db="EMBL/GenBank/DDBJ databases">
        <title>Genomic Encyclopedia of Type Strains, Phase IV (KMG-IV): sequencing the most valuable type-strain genomes for metagenomic binning, comparative biology and taxonomic classification.</title>
        <authorList>
            <person name="Goeker M."/>
        </authorList>
    </citation>
    <scope>NUCLEOTIDE SEQUENCE [LARGE SCALE GENOMIC DNA]</scope>
    <source>
        <strain evidence="1 2">NIO-1023</strain>
    </source>
</reference>
<accession>A0ABT9MBV0</accession>
<gene>
    <name evidence="1" type="ORF">QO006_001481</name>
</gene>
<proteinExistence type="predicted"/>
<dbReference type="EMBL" id="JAURUR010000003">
    <property type="protein sequence ID" value="MDP9764056.1"/>
    <property type="molecule type" value="Genomic_DNA"/>
</dbReference>
<dbReference type="RefSeq" id="WP_307465361.1">
    <property type="nucleotide sequence ID" value="NZ_JAURUR010000003.1"/>
</dbReference>
<comment type="caution">
    <text evidence="1">The sequence shown here is derived from an EMBL/GenBank/DDBJ whole genome shotgun (WGS) entry which is preliminary data.</text>
</comment>
<evidence type="ECO:0000313" key="1">
    <source>
        <dbReference type="EMBL" id="MDP9764056.1"/>
    </source>
</evidence>
<organism evidence="1 2">
    <name type="scientific">Deinococcus enclensis</name>
    <dbReference type="NCBI Taxonomy" id="1049582"/>
    <lineage>
        <taxon>Bacteria</taxon>
        <taxon>Thermotogati</taxon>
        <taxon>Deinococcota</taxon>
        <taxon>Deinococci</taxon>
        <taxon>Deinococcales</taxon>
        <taxon>Deinococcaceae</taxon>
        <taxon>Deinococcus</taxon>
    </lineage>
</organism>
<protein>
    <submittedName>
        <fullName evidence="1">Uncharacterized protein</fullName>
    </submittedName>
</protein>